<organism evidence="2 3">
    <name type="scientific">Anaeromyxobacter oryzae</name>
    <dbReference type="NCBI Taxonomy" id="2918170"/>
    <lineage>
        <taxon>Bacteria</taxon>
        <taxon>Pseudomonadati</taxon>
        <taxon>Myxococcota</taxon>
        <taxon>Myxococcia</taxon>
        <taxon>Myxococcales</taxon>
        <taxon>Cystobacterineae</taxon>
        <taxon>Anaeromyxobacteraceae</taxon>
        <taxon>Anaeromyxobacter</taxon>
    </lineage>
</organism>
<keyword evidence="3" id="KW-1185">Reference proteome</keyword>
<evidence type="ECO:0000313" key="3">
    <source>
        <dbReference type="Proteomes" id="UP001162891"/>
    </source>
</evidence>
<accession>A0ABM7X4B3</accession>
<reference evidence="3" key="1">
    <citation type="journal article" date="2022" name="Int. J. Syst. Evol. Microbiol.">
        <title>Anaeromyxobacter oryzae sp. nov., Anaeromyxobacter diazotrophicus sp. nov. and Anaeromyxobacter paludicola sp. nov., isolated from paddy soils.</title>
        <authorList>
            <person name="Itoh H."/>
            <person name="Xu Z."/>
            <person name="Mise K."/>
            <person name="Masuda Y."/>
            <person name="Ushijima N."/>
            <person name="Hayakawa C."/>
            <person name="Shiratori Y."/>
            <person name="Senoo K."/>
        </authorList>
    </citation>
    <scope>NUCLEOTIDE SEQUENCE [LARGE SCALE GENOMIC DNA]</scope>
    <source>
        <strain evidence="3">Red232</strain>
    </source>
</reference>
<name>A0ABM7X4B3_9BACT</name>
<dbReference type="Proteomes" id="UP001162891">
    <property type="component" value="Chromosome"/>
</dbReference>
<sequence length="561" mass="57375">MRADPAAGGGAAGTVARAASAAAPAGEGHGARLSAFAELRFRLLWRRLRGRQGIPDLVARIVAFAVAIPAGLVFAAAAGWAAFQAVRAGDGLRAQVPTVALFFGVWQAWTAIALSVSDGEAVDLRRFLVYPIAPARLYAYGLAGSVLGDPFAVFWCLLLGGAFAGAAVARPGVWLVPLALVYAAFVAATACLVALLQELLARFLRRRGARTLAVAAIYAGGAALVAWGAGSRRLLDVARGVRALRWVMFPPAFAAEAARALYAGRLAAALPWLGALLAAGAAAALLAYRLALAQALSGGEGGLARGARAGLGWRLPGRLGALVEKDAKLLLRHPLAAVLLVVVPALAGVVGWQVAPRIPAEAGEVIRAVPLLGFALYAHLATEPYWLNAFGWDRGGARLYVLAPVPPADALRAKNLAAYGLSLAIFAGAAALLVAAGGAPPRWALAAAVALHAGIAPWFLAAGNVVSILNPRAAAFTLQRGSRLSPVSALAGMAIVSGGAGLFAVPVLVALRLESPPLLVALWAALGLAGALVYRAALPATARLLERRREPLLAAVAGDPE</sequence>
<dbReference type="RefSeq" id="WP_248357042.1">
    <property type="nucleotide sequence ID" value="NZ_AP025591.1"/>
</dbReference>
<feature type="transmembrane region" description="Helical" evidence="1">
    <location>
        <begin position="174"/>
        <end position="196"/>
    </location>
</feature>
<evidence type="ECO:0008006" key="4">
    <source>
        <dbReference type="Google" id="ProtNLM"/>
    </source>
</evidence>
<gene>
    <name evidence="2" type="ORF">AMOR_56180</name>
</gene>
<feature type="transmembrane region" description="Helical" evidence="1">
    <location>
        <begin position="269"/>
        <end position="288"/>
    </location>
</feature>
<proteinExistence type="predicted"/>
<evidence type="ECO:0000313" key="2">
    <source>
        <dbReference type="EMBL" id="BDG06622.1"/>
    </source>
</evidence>
<feature type="transmembrane region" description="Helical" evidence="1">
    <location>
        <begin position="208"/>
        <end position="229"/>
    </location>
</feature>
<feature type="transmembrane region" description="Helical" evidence="1">
    <location>
        <begin position="487"/>
        <end position="511"/>
    </location>
</feature>
<feature type="transmembrane region" description="Helical" evidence="1">
    <location>
        <begin position="95"/>
        <end position="116"/>
    </location>
</feature>
<protein>
    <recommendedName>
        <fullName evidence="4">ABC-2 type transport system permease protein</fullName>
    </recommendedName>
</protein>
<feature type="transmembrane region" description="Helical" evidence="1">
    <location>
        <begin position="443"/>
        <end position="466"/>
    </location>
</feature>
<keyword evidence="1" id="KW-0812">Transmembrane</keyword>
<feature type="transmembrane region" description="Helical" evidence="1">
    <location>
        <begin position="335"/>
        <end position="355"/>
    </location>
</feature>
<keyword evidence="1" id="KW-0472">Membrane</keyword>
<dbReference type="EMBL" id="AP025591">
    <property type="protein sequence ID" value="BDG06622.1"/>
    <property type="molecule type" value="Genomic_DNA"/>
</dbReference>
<feature type="transmembrane region" description="Helical" evidence="1">
    <location>
        <begin position="416"/>
        <end position="437"/>
    </location>
</feature>
<feature type="transmembrane region" description="Helical" evidence="1">
    <location>
        <begin position="517"/>
        <end position="538"/>
    </location>
</feature>
<keyword evidence="1" id="KW-1133">Transmembrane helix</keyword>
<feature type="transmembrane region" description="Helical" evidence="1">
    <location>
        <begin position="57"/>
        <end position="83"/>
    </location>
</feature>
<feature type="transmembrane region" description="Helical" evidence="1">
    <location>
        <begin position="137"/>
        <end position="168"/>
    </location>
</feature>
<evidence type="ECO:0000256" key="1">
    <source>
        <dbReference type="SAM" id="Phobius"/>
    </source>
</evidence>